<accession>A0ABN5VBU7</accession>
<evidence type="ECO:0000259" key="1">
    <source>
        <dbReference type="Pfam" id="PF22607"/>
    </source>
</evidence>
<sequence>MRIAVVGGSLAGLHAAALLREADFEVDVYERSPAPLSGLGTGIVVQPELVRYLLERTPTTLEQISVSSDVMRYRRADSGVLQGEVPADWRFTSYNSLYQGLLSSFGRERYHCGRTLIGLDQNADRAELRFASGERVEADLVVCADGGFSTARQRLLGLQPEYAGYVTWRGVADRDKVSDETWAYFDEAFTYGLLDDGHLIAYPIPVTGADGSVTRGLNFQWYWNVDEGPALDELMTDVNGIRRPVSVHHAGLRSEVLAEFRQRAKEELIDPFAELVHAAAEPFVTVIADGDVPTMRVGRFVLIGDAAITPRPHAAAGAAKAAGDAWDLAAALTRSAADPWAGLSEWEERRLVVGRAYLEKVRRMGGVLQNGDLFAPGDPANRFGLADTGRP</sequence>
<dbReference type="SUPFAM" id="SSF51905">
    <property type="entry name" value="FAD/NAD(P)-binding domain"/>
    <property type="match status" value="1"/>
</dbReference>
<dbReference type="Proteomes" id="UP001321542">
    <property type="component" value="Chromosome"/>
</dbReference>
<name>A0ABN5VBU7_9ACTN</name>
<dbReference type="RefSeq" id="WP_286249132.1">
    <property type="nucleotide sequence ID" value="NZ_AP018448.1"/>
</dbReference>
<dbReference type="PANTHER" id="PTHR47469">
    <property type="entry name" value="MONOOXYGENASE-LIKE"/>
    <property type="match status" value="1"/>
</dbReference>
<dbReference type="Pfam" id="PF13450">
    <property type="entry name" value="NAD_binding_8"/>
    <property type="match status" value="1"/>
</dbReference>
<evidence type="ECO:0000313" key="3">
    <source>
        <dbReference type="Proteomes" id="UP001321542"/>
    </source>
</evidence>
<dbReference type="InterPro" id="IPR036188">
    <property type="entry name" value="FAD/NAD-bd_sf"/>
</dbReference>
<proteinExistence type="predicted"/>
<protein>
    <recommendedName>
        <fullName evidence="1">2,6-dihydroxypyridine 3-monooxygenase substrate binding domain-containing protein</fullName>
    </recommendedName>
</protein>
<dbReference type="PANTHER" id="PTHR47469:SF2">
    <property type="entry name" value="OS06G0597600 PROTEIN"/>
    <property type="match status" value="1"/>
</dbReference>
<dbReference type="Gene3D" id="3.50.50.60">
    <property type="entry name" value="FAD/NAD(P)-binding domain"/>
    <property type="match status" value="2"/>
</dbReference>
<evidence type="ECO:0000313" key="2">
    <source>
        <dbReference type="EMBL" id="BBC30501.1"/>
    </source>
</evidence>
<dbReference type="InterPro" id="IPR053212">
    <property type="entry name" value="DHP_3-monooxygenase"/>
</dbReference>
<gene>
    <name evidence="2" type="ORF">SGFS_017950</name>
</gene>
<dbReference type="SUPFAM" id="SSF54373">
    <property type="entry name" value="FAD-linked reductases, C-terminal domain"/>
    <property type="match status" value="1"/>
</dbReference>
<organism evidence="2 3">
    <name type="scientific">Streptomyces graminofaciens</name>
    <dbReference type="NCBI Taxonomy" id="68212"/>
    <lineage>
        <taxon>Bacteria</taxon>
        <taxon>Bacillati</taxon>
        <taxon>Actinomycetota</taxon>
        <taxon>Actinomycetes</taxon>
        <taxon>Kitasatosporales</taxon>
        <taxon>Streptomycetaceae</taxon>
        <taxon>Streptomyces</taxon>
    </lineage>
</organism>
<dbReference type="NCBIfam" id="NF005566">
    <property type="entry name" value="PRK07236.1"/>
    <property type="match status" value="1"/>
</dbReference>
<dbReference type="InterPro" id="IPR054707">
    <property type="entry name" value="DhpH_subs-bd"/>
</dbReference>
<feature type="domain" description="2,6-dihydroxypyridine 3-monooxygenase substrate binding" evidence="1">
    <location>
        <begin position="162"/>
        <end position="289"/>
    </location>
</feature>
<reference evidence="2 3" key="2">
    <citation type="journal article" date="2023" name="ChemBioChem">
        <title>Acyltransferase Domain Exchange between Two Independent Type I Polyketide Synthases in the Same Producer Strain of Macrolide Antibiotics.</title>
        <authorList>
            <person name="Kudo F."/>
            <person name="Kishikawa K."/>
            <person name="Tsuboi K."/>
            <person name="Kido T."/>
            <person name="Usui T."/>
            <person name="Hashimoto J."/>
            <person name="Shin-Ya K."/>
            <person name="Miyanaga A."/>
            <person name="Eguchi T."/>
        </authorList>
    </citation>
    <scope>NUCLEOTIDE SEQUENCE [LARGE SCALE GENOMIC DNA]</scope>
    <source>
        <strain evidence="2 3">A-8890</strain>
    </source>
</reference>
<keyword evidence="3" id="KW-1185">Reference proteome</keyword>
<dbReference type="Pfam" id="PF22607">
    <property type="entry name" value="FAD_binding-like"/>
    <property type="match status" value="1"/>
</dbReference>
<dbReference type="PRINTS" id="PR00420">
    <property type="entry name" value="RNGMNOXGNASE"/>
</dbReference>
<dbReference type="EMBL" id="AP018448">
    <property type="protein sequence ID" value="BBC30501.1"/>
    <property type="molecule type" value="Genomic_DNA"/>
</dbReference>
<reference evidence="2 3" key="1">
    <citation type="journal article" date="2010" name="ChemBioChem">
        <title>Cloning and characterization of the biosynthetic gene cluster of 16-membered macrolide antibiotic FD-891: involvement of a dual functional cytochrome P450 monooxygenase catalyzing epoxidation and hydroxylation.</title>
        <authorList>
            <person name="Kudo F."/>
            <person name="Motegi A."/>
            <person name="Mizoue K."/>
            <person name="Eguchi T."/>
        </authorList>
    </citation>
    <scope>NUCLEOTIDE SEQUENCE [LARGE SCALE GENOMIC DNA]</scope>
    <source>
        <strain evidence="2 3">A-8890</strain>
    </source>
</reference>